<sequence>MAFLLIGLLVSGIGYGTWAVYHDEETSSGNYVQAGTFDLYLTDTGESADAQWVLMNAYPGSNVQEEGDIRIYNNGSIEADHVEIAFKLRCYEDNDGNISNGQVAGPESDTNLTGIGDWLKEILVLSMTYSESPSNSNPTLDLVYIDLNGYHYDSSYLTDVDGDGYITLYDLSKQVIDDLYAPPALNGAAPDNAHYTTFQMKLQVREMGHPQNYWQGDVCELIVYVGLAQDESQDVLEPKGFEMVLP</sequence>
<protein>
    <recommendedName>
        <fullName evidence="3">EF-hand domain-containing protein</fullName>
    </recommendedName>
</protein>
<dbReference type="InterPro" id="IPR023833">
    <property type="entry name" value="Signal_pept_SipW-depend-type"/>
</dbReference>
<dbReference type="InterPro" id="IPR018247">
    <property type="entry name" value="EF_Hand_1_Ca_BS"/>
</dbReference>
<evidence type="ECO:0008006" key="3">
    <source>
        <dbReference type="Google" id="ProtNLM"/>
    </source>
</evidence>
<dbReference type="KEGG" id="tbs:A3L01_09695"/>
<dbReference type="NCBIfam" id="TIGR04088">
    <property type="entry name" value="cognate_SipW"/>
    <property type="match status" value="1"/>
</dbReference>
<dbReference type="EMBL" id="CP015101">
    <property type="protein sequence ID" value="ASJ05622.1"/>
    <property type="molecule type" value="Genomic_DNA"/>
</dbReference>
<accession>A0A2Z2MLI2</accession>
<reference evidence="1 2" key="1">
    <citation type="submission" date="2016-04" db="EMBL/GenBank/DDBJ databases">
        <title>Complete genome sequence of Thermococcus barossii type strain SHCK-94.</title>
        <authorList>
            <person name="Oger P.M."/>
        </authorList>
    </citation>
    <scope>NUCLEOTIDE SEQUENCE [LARGE SCALE GENOMIC DNA]</scope>
    <source>
        <strain evidence="1 2">SHCK-94</strain>
    </source>
</reference>
<organism evidence="1 2">
    <name type="scientific">Thermococcus barossii</name>
    <dbReference type="NCBI Taxonomy" id="54077"/>
    <lineage>
        <taxon>Archaea</taxon>
        <taxon>Methanobacteriati</taxon>
        <taxon>Methanobacteriota</taxon>
        <taxon>Thermococci</taxon>
        <taxon>Thermococcales</taxon>
        <taxon>Thermococcaceae</taxon>
        <taxon>Thermococcus</taxon>
    </lineage>
</organism>
<evidence type="ECO:0000313" key="1">
    <source>
        <dbReference type="EMBL" id="ASJ05622.1"/>
    </source>
</evidence>
<dbReference type="PROSITE" id="PS00018">
    <property type="entry name" value="EF_HAND_1"/>
    <property type="match status" value="1"/>
</dbReference>
<dbReference type="AlphaFoldDB" id="A0A2Z2MLI2"/>
<keyword evidence="2" id="KW-1185">Reference proteome</keyword>
<evidence type="ECO:0000313" key="2">
    <source>
        <dbReference type="Proteomes" id="UP000250272"/>
    </source>
</evidence>
<gene>
    <name evidence="1" type="ORF">A3L01_09695</name>
</gene>
<proteinExistence type="predicted"/>
<name>A0A2Z2MLI2_9EURY</name>
<dbReference type="Proteomes" id="UP000250272">
    <property type="component" value="Chromosome"/>
</dbReference>